<dbReference type="EMBL" id="PPUT01000001">
    <property type="protein sequence ID" value="RDC47065.1"/>
    <property type="molecule type" value="Genomic_DNA"/>
</dbReference>
<name>A0A369P721_9ACTN</name>
<gene>
    <name evidence="1" type="ORF">C1850_01065</name>
</gene>
<reference evidence="1 2" key="1">
    <citation type="journal article" date="2018" name="Elife">
        <title>Discovery and characterization of a prevalent human gut bacterial enzyme sufficient for the inactivation of a family of plant toxins.</title>
        <authorList>
            <person name="Koppel N."/>
            <person name="Bisanz J.E."/>
            <person name="Pandelia M.E."/>
            <person name="Turnbaugh P.J."/>
            <person name="Balskus E.P."/>
        </authorList>
    </citation>
    <scope>NUCLEOTIDE SEQUENCE [LARGE SCALE GENOMIC DNA]</scope>
    <source>
        <strain evidence="1 2">OB21 GAM 11</strain>
    </source>
</reference>
<proteinExistence type="predicted"/>
<evidence type="ECO:0000313" key="1">
    <source>
        <dbReference type="EMBL" id="RDC47065.1"/>
    </source>
</evidence>
<comment type="caution">
    <text evidence="1">The sequence shown here is derived from an EMBL/GenBank/DDBJ whole genome shotgun (WGS) entry which is preliminary data.</text>
</comment>
<dbReference type="AlphaFoldDB" id="A0A369P721"/>
<dbReference type="Proteomes" id="UP000253805">
    <property type="component" value="Unassembled WGS sequence"/>
</dbReference>
<organism evidence="1 2">
    <name type="scientific">Adlercreutzia equolifaciens subsp. celatus</name>
    <dbReference type="NCBI Taxonomy" id="394340"/>
    <lineage>
        <taxon>Bacteria</taxon>
        <taxon>Bacillati</taxon>
        <taxon>Actinomycetota</taxon>
        <taxon>Coriobacteriia</taxon>
        <taxon>Eggerthellales</taxon>
        <taxon>Eggerthellaceae</taxon>
        <taxon>Adlercreutzia</taxon>
    </lineage>
</organism>
<evidence type="ECO:0000313" key="2">
    <source>
        <dbReference type="Proteomes" id="UP000253805"/>
    </source>
</evidence>
<sequence>MISSVKSNIFEVTGESVLMLYGSHLTGAPTSTLLVLSETPLGDAALEALEKSAASLEFGTAPLAQVVVETDEGKLGAEDVRTIVEGLDPVALVACDAFAAEALSAAYRTPVTLDADNRLLGRTAIIFQDFEGMMNTPADKQRAWALLKKLR</sequence>
<protein>
    <submittedName>
        <fullName evidence="1">Uncharacterized protein</fullName>
    </submittedName>
</protein>
<accession>A0A369P721</accession>